<dbReference type="InterPro" id="IPR015856">
    <property type="entry name" value="ABC_transpr_CbiO/EcfA_su"/>
</dbReference>
<sequence>MRFRRPGTAGAPAAADVADPGRGIELRGVGHRYGERVVLDGIDLTLTEARVGVVGANGSGKSTFARLLNGLVVPTSGSVTVDGLDTRTQVRAVRRRVGFVFQDPDAQIVHPTVAEDVAYGLENQGVPPAERAARVAEVLERYGLAGHADHPAHLLSGGQKQLLAIAGVLVMRPARIVFDEPTTLLDLVNARRVAGLIAGLEQQVVVVTHQLDLLDGFDRVLVVDGGRVVEDASPGPAVAAYRALMAGR</sequence>
<dbReference type="InterPro" id="IPR003593">
    <property type="entry name" value="AAA+_ATPase"/>
</dbReference>
<proteinExistence type="inferred from homology"/>
<evidence type="ECO:0000256" key="2">
    <source>
        <dbReference type="ARBA" id="ARBA00022448"/>
    </source>
</evidence>
<dbReference type="PANTHER" id="PTHR43553">
    <property type="entry name" value="HEAVY METAL TRANSPORTER"/>
    <property type="match status" value="1"/>
</dbReference>
<dbReference type="Pfam" id="PF00005">
    <property type="entry name" value="ABC_tran"/>
    <property type="match status" value="1"/>
</dbReference>
<dbReference type="SUPFAM" id="SSF52540">
    <property type="entry name" value="P-loop containing nucleoside triphosphate hydrolases"/>
    <property type="match status" value="1"/>
</dbReference>
<keyword evidence="7" id="KW-1185">Reference proteome</keyword>
<dbReference type="InterPro" id="IPR003439">
    <property type="entry name" value="ABC_transporter-like_ATP-bd"/>
</dbReference>
<dbReference type="InterPro" id="IPR017871">
    <property type="entry name" value="ABC_transporter-like_CS"/>
</dbReference>
<dbReference type="InterPro" id="IPR027417">
    <property type="entry name" value="P-loop_NTPase"/>
</dbReference>
<organism evidence="6 7">
    <name type="scientific">Geodermatophilus nigrescens</name>
    <dbReference type="NCBI Taxonomy" id="1070870"/>
    <lineage>
        <taxon>Bacteria</taxon>
        <taxon>Bacillati</taxon>
        <taxon>Actinomycetota</taxon>
        <taxon>Actinomycetes</taxon>
        <taxon>Geodermatophilales</taxon>
        <taxon>Geodermatophilaceae</taxon>
        <taxon>Geodermatophilus</taxon>
    </lineage>
</organism>
<dbReference type="CDD" id="cd03225">
    <property type="entry name" value="ABC_cobalt_CbiO_domain1"/>
    <property type="match status" value="1"/>
</dbReference>
<feature type="domain" description="ABC transporter" evidence="5">
    <location>
        <begin position="24"/>
        <end position="247"/>
    </location>
</feature>
<name>A0A1M5FE36_9ACTN</name>
<dbReference type="InterPro" id="IPR050095">
    <property type="entry name" value="ECF_ABC_transporter_ATP-bd"/>
</dbReference>
<evidence type="ECO:0000256" key="4">
    <source>
        <dbReference type="ARBA" id="ARBA00022840"/>
    </source>
</evidence>
<dbReference type="GO" id="GO:0043190">
    <property type="term" value="C:ATP-binding cassette (ABC) transporter complex"/>
    <property type="evidence" value="ECO:0007669"/>
    <property type="project" value="TreeGrafter"/>
</dbReference>
<dbReference type="EMBL" id="FQVX01000001">
    <property type="protein sequence ID" value="SHF89719.1"/>
    <property type="molecule type" value="Genomic_DNA"/>
</dbReference>
<accession>A0A1M5FE36</accession>
<evidence type="ECO:0000259" key="5">
    <source>
        <dbReference type="PROSITE" id="PS50893"/>
    </source>
</evidence>
<dbReference type="Gene3D" id="3.40.50.300">
    <property type="entry name" value="P-loop containing nucleotide triphosphate hydrolases"/>
    <property type="match status" value="1"/>
</dbReference>
<keyword evidence="2" id="KW-0813">Transport</keyword>
<keyword evidence="4 6" id="KW-0067">ATP-binding</keyword>
<dbReference type="Proteomes" id="UP000184471">
    <property type="component" value="Unassembled WGS sequence"/>
</dbReference>
<dbReference type="GO" id="GO:0005524">
    <property type="term" value="F:ATP binding"/>
    <property type="evidence" value="ECO:0007669"/>
    <property type="project" value="UniProtKB-KW"/>
</dbReference>
<dbReference type="PANTHER" id="PTHR43553:SF24">
    <property type="entry name" value="ENERGY-COUPLING FACTOR TRANSPORTER ATP-BINDING PROTEIN ECFA1"/>
    <property type="match status" value="1"/>
</dbReference>
<evidence type="ECO:0000313" key="6">
    <source>
        <dbReference type="EMBL" id="SHF89719.1"/>
    </source>
</evidence>
<dbReference type="AlphaFoldDB" id="A0A1M5FE36"/>
<evidence type="ECO:0000256" key="3">
    <source>
        <dbReference type="ARBA" id="ARBA00022741"/>
    </source>
</evidence>
<protein>
    <submittedName>
        <fullName evidence="6">Biotin transport system ATP-binding protein</fullName>
    </submittedName>
</protein>
<dbReference type="GO" id="GO:0016887">
    <property type="term" value="F:ATP hydrolysis activity"/>
    <property type="evidence" value="ECO:0007669"/>
    <property type="project" value="InterPro"/>
</dbReference>
<keyword evidence="3" id="KW-0547">Nucleotide-binding</keyword>
<dbReference type="GO" id="GO:0042626">
    <property type="term" value="F:ATPase-coupled transmembrane transporter activity"/>
    <property type="evidence" value="ECO:0007669"/>
    <property type="project" value="TreeGrafter"/>
</dbReference>
<dbReference type="RefSeq" id="WP_217651133.1">
    <property type="nucleotide sequence ID" value="NZ_FQVX01000001.1"/>
</dbReference>
<dbReference type="STRING" id="1070870.SAMN05444351_1197"/>
<reference evidence="6 7" key="1">
    <citation type="submission" date="2016-11" db="EMBL/GenBank/DDBJ databases">
        <authorList>
            <person name="Jaros S."/>
            <person name="Januszkiewicz K."/>
            <person name="Wedrychowicz H."/>
        </authorList>
    </citation>
    <scope>NUCLEOTIDE SEQUENCE [LARGE SCALE GENOMIC DNA]</scope>
    <source>
        <strain evidence="6 7">DSM 45408</strain>
    </source>
</reference>
<dbReference type="SMART" id="SM00382">
    <property type="entry name" value="AAA"/>
    <property type="match status" value="1"/>
</dbReference>
<dbReference type="PROSITE" id="PS50893">
    <property type="entry name" value="ABC_TRANSPORTER_2"/>
    <property type="match status" value="1"/>
</dbReference>
<evidence type="ECO:0000313" key="7">
    <source>
        <dbReference type="Proteomes" id="UP000184471"/>
    </source>
</evidence>
<comment type="similarity">
    <text evidence="1">Belongs to the ABC transporter superfamily.</text>
</comment>
<gene>
    <name evidence="6" type="ORF">SAMN05444351_1197</name>
</gene>
<dbReference type="PROSITE" id="PS00211">
    <property type="entry name" value="ABC_TRANSPORTER_1"/>
    <property type="match status" value="1"/>
</dbReference>
<evidence type="ECO:0000256" key="1">
    <source>
        <dbReference type="ARBA" id="ARBA00005417"/>
    </source>
</evidence>